<dbReference type="Proteomes" id="UP000654401">
    <property type="component" value="Unassembled WGS sequence"/>
</dbReference>
<evidence type="ECO:0000256" key="3">
    <source>
        <dbReference type="ARBA" id="ARBA00006205"/>
    </source>
</evidence>
<evidence type="ECO:0000256" key="8">
    <source>
        <dbReference type="ARBA" id="ARBA00022842"/>
    </source>
</evidence>
<comment type="similarity">
    <text evidence="3">Belongs to the CobB/CobQ family. CobQ subfamily.</text>
</comment>
<evidence type="ECO:0000313" key="13">
    <source>
        <dbReference type="Proteomes" id="UP000654401"/>
    </source>
</evidence>
<dbReference type="InterPro" id="IPR029062">
    <property type="entry name" value="Class_I_gatase-like"/>
</dbReference>
<evidence type="ECO:0000313" key="12">
    <source>
        <dbReference type="EMBL" id="MBC8519051.1"/>
    </source>
</evidence>
<dbReference type="AlphaFoldDB" id="A0A8J6P9X0"/>
<keyword evidence="4" id="KW-0169">Cobalamin biosynthesis</keyword>
<sequence>MLVAGVQSGCGKTSVTLALLQSLKKQGISVAPFKAGPDFLDPLWHKAITGLTSYNLDTHMVGSEESARLITQQQDKDLVLVEGVMGLFDGRKGVGEDGSSLHLASELGLEVWLVVDAKGMSGSVVPLVSGFVDFATRHGVTIGGIIANRVGSLHHAGLLESALDEYQLPPLRGWMEKGAPELPERHLGLVTPDEVVLPDLSSSFHWVESAIFNTATDNTGRAKSSVVEVDEYDSGKLLKNKKIAVASDGACCFIYPANLEWLEWQGARLSYFSPVAGDRVPQGVDAVWLPGGYPELFAEELSESDSMSDIREFVETGGYLLAECGGMILLGESLTDYDEKRWPMAGALPFATIMQDRLASLGYRDEKGGARGHEFHHSTREESKPLPEAFRLGRGDRGIHFMNTRASYVHWYFPSAPEQVAGWFGAV</sequence>
<dbReference type="PROSITE" id="PS51274">
    <property type="entry name" value="GATASE_COBBQ"/>
    <property type="match status" value="1"/>
</dbReference>
<evidence type="ECO:0000259" key="11">
    <source>
        <dbReference type="Pfam" id="PF07685"/>
    </source>
</evidence>
<name>A0A8J6P9X0_9GAMM</name>
<dbReference type="GO" id="GO:0042242">
    <property type="term" value="F:cobyrinic acid a,c-diamide synthase activity"/>
    <property type="evidence" value="ECO:0007669"/>
    <property type="project" value="InterPro"/>
</dbReference>
<dbReference type="Gene3D" id="3.40.50.300">
    <property type="entry name" value="P-loop containing nucleotide triphosphate hydrolases"/>
    <property type="match status" value="2"/>
</dbReference>
<comment type="caution">
    <text evidence="12">The sequence shown here is derived from an EMBL/GenBank/DDBJ whole genome shotgun (WGS) entry which is preliminary data.</text>
</comment>
<dbReference type="EMBL" id="JACNFK010000015">
    <property type="protein sequence ID" value="MBC8519051.1"/>
    <property type="molecule type" value="Genomic_DNA"/>
</dbReference>
<dbReference type="CDD" id="cd03130">
    <property type="entry name" value="GATase1_CobB"/>
    <property type="match status" value="1"/>
</dbReference>
<dbReference type="InterPro" id="IPR004484">
    <property type="entry name" value="CbiA/CobB_synth"/>
</dbReference>
<evidence type="ECO:0000256" key="6">
    <source>
        <dbReference type="ARBA" id="ARBA00022741"/>
    </source>
</evidence>
<reference evidence="12 13" key="1">
    <citation type="submission" date="2020-08" db="EMBL/GenBank/DDBJ databases">
        <title>Bridging the membrane lipid divide: bacteria of the FCB group superphylum have the potential to synthesize archaeal ether lipids.</title>
        <authorList>
            <person name="Villanueva L."/>
            <person name="Von Meijenfeldt F.A.B."/>
            <person name="Westbye A.B."/>
            <person name="Yadav S."/>
            <person name="Hopmans E.C."/>
            <person name="Dutilh B.E."/>
            <person name="Sinninghe Damste J.S."/>
        </authorList>
    </citation>
    <scope>NUCLEOTIDE SEQUENCE [LARGE SCALE GENOMIC DNA]</scope>
    <source>
        <strain evidence="12">NIOZ-UU100</strain>
    </source>
</reference>
<feature type="domain" description="CobB/CobQ-like glutamine amidotransferase" evidence="11">
    <location>
        <begin position="242"/>
        <end position="415"/>
    </location>
</feature>
<organism evidence="12 13">
    <name type="scientific">Candidatus Thiopontia autotrophica</name>
    <dbReference type="NCBI Taxonomy" id="2841688"/>
    <lineage>
        <taxon>Bacteria</taxon>
        <taxon>Pseudomonadati</taxon>
        <taxon>Pseudomonadota</taxon>
        <taxon>Gammaproteobacteria</taxon>
        <taxon>Candidatus Thiopontia</taxon>
    </lineage>
</organism>
<proteinExistence type="inferred from homology"/>
<dbReference type="Pfam" id="PF07685">
    <property type="entry name" value="GATase_3"/>
    <property type="match status" value="1"/>
</dbReference>
<dbReference type="PANTHER" id="PTHR43873:SF1">
    <property type="entry name" value="COBYRINATE A,C-DIAMIDE SYNTHASE"/>
    <property type="match status" value="1"/>
</dbReference>
<evidence type="ECO:0000259" key="10">
    <source>
        <dbReference type="Pfam" id="PF01656"/>
    </source>
</evidence>
<dbReference type="SUPFAM" id="SSF52540">
    <property type="entry name" value="P-loop containing nucleoside triphosphate hydrolases"/>
    <property type="match status" value="1"/>
</dbReference>
<keyword evidence="5" id="KW-0436">Ligase</keyword>
<dbReference type="Pfam" id="PF01656">
    <property type="entry name" value="CbiA"/>
    <property type="match status" value="1"/>
</dbReference>
<evidence type="ECO:0000256" key="9">
    <source>
        <dbReference type="ARBA" id="ARBA00022962"/>
    </source>
</evidence>
<evidence type="ECO:0000256" key="2">
    <source>
        <dbReference type="ARBA" id="ARBA00004953"/>
    </source>
</evidence>
<dbReference type="GO" id="GO:0009236">
    <property type="term" value="P:cobalamin biosynthetic process"/>
    <property type="evidence" value="ECO:0007669"/>
    <property type="project" value="UniProtKB-KW"/>
</dbReference>
<feature type="domain" description="CobQ/CobB/MinD/ParA nucleotide binding" evidence="10">
    <location>
        <begin position="2"/>
        <end position="167"/>
    </location>
</feature>
<evidence type="ECO:0000256" key="1">
    <source>
        <dbReference type="ARBA" id="ARBA00001946"/>
    </source>
</evidence>
<comment type="cofactor">
    <cofactor evidence="1">
        <name>Mg(2+)</name>
        <dbReference type="ChEBI" id="CHEBI:18420"/>
    </cofactor>
</comment>
<dbReference type="GO" id="GO:0005524">
    <property type="term" value="F:ATP binding"/>
    <property type="evidence" value="ECO:0007669"/>
    <property type="project" value="UniProtKB-KW"/>
</dbReference>
<keyword evidence="9" id="KW-0315">Glutamine amidotransferase</keyword>
<keyword evidence="8" id="KW-0460">Magnesium</keyword>
<accession>A0A8J6P9X0</accession>
<dbReference type="PANTHER" id="PTHR43873">
    <property type="entry name" value="COBYRINATE A,C-DIAMIDE SYNTHASE"/>
    <property type="match status" value="1"/>
</dbReference>
<evidence type="ECO:0000256" key="4">
    <source>
        <dbReference type="ARBA" id="ARBA00022573"/>
    </source>
</evidence>
<evidence type="ECO:0000256" key="7">
    <source>
        <dbReference type="ARBA" id="ARBA00022840"/>
    </source>
</evidence>
<dbReference type="NCBIfam" id="TIGR00379">
    <property type="entry name" value="cobB"/>
    <property type="match status" value="1"/>
</dbReference>
<dbReference type="InterPro" id="IPR027417">
    <property type="entry name" value="P-loop_NTPase"/>
</dbReference>
<protein>
    <submittedName>
        <fullName evidence="12">Cobyrinate a,c-diamide synthase</fullName>
    </submittedName>
</protein>
<dbReference type="InterPro" id="IPR002586">
    <property type="entry name" value="CobQ/CobB/MinD/ParA_Nub-bd_dom"/>
</dbReference>
<evidence type="ECO:0000256" key="5">
    <source>
        <dbReference type="ARBA" id="ARBA00022598"/>
    </source>
</evidence>
<dbReference type="SUPFAM" id="SSF52317">
    <property type="entry name" value="Class I glutamine amidotransferase-like"/>
    <property type="match status" value="1"/>
</dbReference>
<comment type="pathway">
    <text evidence="2">Cofactor biosynthesis; adenosylcobalamin biosynthesis.</text>
</comment>
<keyword evidence="7" id="KW-0067">ATP-binding</keyword>
<dbReference type="NCBIfam" id="NF002204">
    <property type="entry name" value="PRK01077.1"/>
    <property type="match status" value="1"/>
</dbReference>
<gene>
    <name evidence="12" type="ORF">H8D24_01400</name>
</gene>
<keyword evidence="6" id="KW-0547">Nucleotide-binding</keyword>
<dbReference type="InterPro" id="IPR011698">
    <property type="entry name" value="GATase_3"/>
</dbReference>
<dbReference type="Gene3D" id="3.40.50.880">
    <property type="match status" value="1"/>
</dbReference>